<dbReference type="SUPFAM" id="SSF51182">
    <property type="entry name" value="RmlC-like cupins"/>
    <property type="match status" value="1"/>
</dbReference>
<evidence type="ECO:0000259" key="4">
    <source>
        <dbReference type="PROSITE" id="PS01124"/>
    </source>
</evidence>
<accession>A0ABW1TJB8</accession>
<dbReference type="RefSeq" id="WP_125688598.1">
    <property type="nucleotide sequence ID" value="NZ_JBHSSI010000075.1"/>
</dbReference>
<evidence type="ECO:0000256" key="1">
    <source>
        <dbReference type="ARBA" id="ARBA00023015"/>
    </source>
</evidence>
<dbReference type="PANTHER" id="PTHR43280">
    <property type="entry name" value="ARAC-FAMILY TRANSCRIPTIONAL REGULATOR"/>
    <property type="match status" value="1"/>
</dbReference>
<feature type="domain" description="HTH araC/xylS-type" evidence="4">
    <location>
        <begin position="227"/>
        <end position="324"/>
    </location>
</feature>
<keyword evidence="6" id="KW-1185">Reference proteome</keyword>
<dbReference type="PROSITE" id="PS00041">
    <property type="entry name" value="HTH_ARAC_FAMILY_1"/>
    <property type="match status" value="1"/>
</dbReference>
<dbReference type="InterPro" id="IPR020449">
    <property type="entry name" value="Tscrpt_reg_AraC-type_HTH"/>
</dbReference>
<sequence length="329" mass="38300">MDTASQLQLDKKVRQIVPAERIYDLTDYYAKLPSKVVAGRKIYIFDNLISVNSNFKISKHDRFLPVPTHVHTFIELNFVYAGTCSQIIDGTHITLHSGELCIIDTDVPHSISKTGKDDIIFNVLIRKEYFTANFFENLSGNGVIFDFLVNVISYRQQHDQYIVFHSNPQSHMYQTFLQILWETYFPSLCSHQMIDNYLKVLFIDLVRIYEYDSNQAIKGDDSVHTILAVMRYMEQHFDHCTLKSAAQKFNYTPNYLSTLIKRNTHTNFSDLLQTMRLQNVCFLLENSTDPINQIATQSGFSNQTFFYKKFQAAFNMSPADYRHSQQVKI</sequence>
<proteinExistence type="predicted"/>
<dbReference type="SUPFAM" id="SSF46689">
    <property type="entry name" value="Homeodomain-like"/>
    <property type="match status" value="1"/>
</dbReference>
<keyword evidence="2" id="KW-0238">DNA-binding</keyword>
<dbReference type="InterPro" id="IPR011051">
    <property type="entry name" value="RmlC_Cupin_sf"/>
</dbReference>
<dbReference type="PANTHER" id="PTHR43280:SF28">
    <property type="entry name" value="HTH-TYPE TRANSCRIPTIONAL ACTIVATOR RHAS"/>
    <property type="match status" value="1"/>
</dbReference>
<organism evidence="5 6">
    <name type="scientific">Levilactobacillus fujinensis</name>
    <dbReference type="NCBI Taxonomy" id="2486024"/>
    <lineage>
        <taxon>Bacteria</taxon>
        <taxon>Bacillati</taxon>
        <taxon>Bacillota</taxon>
        <taxon>Bacilli</taxon>
        <taxon>Lactobacillales</taxon>
        <taxon>Lactobacillaceae</taxon>
        <taxon>Levilactobacillus</taxon>
    </lineage>
</organism>
<dbReference type="Proteomes" id="UP001596283">
    <property type="component" value="Unassembled WGS sequence"/>
</dbReference>
<dbReference type="InterPro" id="IPR018062">
    <property type="entry name" value="HTH_AraC-typ_CS"/>
</dbReference>
<dbReference type="Pfam" id="PF12833">
    <property type="entry name" value="HTH_18"/>
    <property type="match status" value="1"/>
</dbReference>
<dbReference type="SMART" id="SM00342">
    <property type="entry name" value="HTH_ARAC"/>
    <property type="match status" value="1"/>
</dbReference>
<dbReference type="Pfam" id="PF02311">
    <property type="entry name" value="AraC_binding"/>
    <property type="match status" value="1"/>
</dbReference>
<evidence type="ECO:0000313" key="6">
    <source>
        <dbReference type="Proteomes" id="UP001596283"/>
    </source>
</evidence>
<keyword evidence="3" id="KW-0804">Transcription</keyword>
<dbReference type="EMBL" id="JBHSSI010000075">
    <property type="protein sequence ID" value="MFC6261672.1"/>
    <property type="molecule type" value="Genomic_DNA"/>
</dbReference>
<dbReference type="PRINTS" id="PR00032">
    <property type="entry name" value="HTHARAC"/>
</dbReference>
<dbReference type="InterPro" id="IPR003313">
    <property type="entry name" value="AraC-bd"/>
</dbReference>
<dbReference type="InterPro" id="IPR014710">
    <property type="entry name" value="RmlC-like_jellyroll"/>
</dbReference>
<gene>
    <name evidence="5" type="ORF">ACFP1C_12080</name>
</gene>
<evidence type="ECO:0000256" key="3">
    <source>
        <dbReference type="ARBA" id="ARBA00023163"/>
    </source>
</evidence>
<dbReference type="PROSITE" id="PS01124">
    <property type="entry name" value="HTH_ARAC_FAMILY_2"/>
    <property type="match status" value="1"/>
</dbReference>
<dbReference type="Gene3D" id="1.10.10.60">
    <property type="entry name" value="Homeodomain-like"/>
    <property type="match status" value="2"/>
</dbReference>
<reference evidence="6" key="1">
    <citation type="journal article" date="2019" name="Int. J. Syst. Evol. Microbiol.">
        <title>The Global Catalogue of Microorganisms (GCM) 10K type strain sequencing project: providing services to taxonomists for standard genome sequencing and annotation.</title>
        <authorList>
            <consortium name="The Broad Institute Genomics Platform"/>
            <consortium name="The Broad Institute Genome Sequencing Center for Infectious Disease"/>
            <person name="Wu L."/>
            <person name="Ma J."/>
        </authorList>
    </citation>
    <scope>NUCLEOTIDE SEQUENCE [LARGE SCALE GENOMIC DNA]</scope>
    <source>
        <strain evidence="6">CCM 8908</strain>
    </source>
</reference>
<evidence type="ECO:0000313" key="5">
    <source>
        <dbReference type="EMBL" id="MFC6261672.1"/>
    </source>
</evidence>
<dbReference type="InterPro" id="IPR009057">
    <property type="entry name" value="Homeodomain-like_sf"/>
</dbReference>
<name>A0ABW1TJB8_9LACO</name>
<evidence type="ECO:0000256" key="2">
    <source>
        <dbReference type="ARBA" id="ARBA00023125"/>
    </source>
</evidence>
<dbReference type="InterPro" id="IPR018060">
    <property type="entry name" value="HTH_AraC"/>
</dbReference>
<keyword evidence="1" id="KW-0805">Transcription regulation</keyword>
<dbReference type="Gene3D" id="2.60.120.10">
    <property type="entry name" value="Jelly Rolls"/>
    <property type="match status" value="1"/>
</dbReference>
<comment type="caution">
    <text evidence="5">The sequence shown here is derived from an EMBL/GenBank/DDBJ whole genome shotgun (WGS) entry which is preliminary data.</text>
</comment>
<protein>
    <submittedName>
        <fullName evidence="5">AraC family transcriptional regulator</fullName>
    </submittedName>
</protein>